<feature type="region of interest" description="Disordered" evidence="2">
    <location>
        <begin position="46"/>
        <end position="92"/>
    </location>
</feature>
<dbReference type="EMBL" id="KV749975">
    <property type="protein sequence ID" value="OCL06830.1"/>
    <property type="molecule type" value="Genomic_DNA"/>
</dbReference>
<sequence length="598" mass="66190">MALRNQDYGLLLKYTADGVNASLTDSIWASQIDGFAIYPGASGTNETTEARGAQASGNNSELRNEARSMASGAPLSGAAKQSTQKARHNMNGVTDNINFSSTAGLSIARMPQQHAVTTIPAAWVVKRLPRTSNSLAALQELPIVFPSLYIFENLHNGTFHFAYGVGSFPRFSMHQYFHTRLAPCRRCREEQLACDGSSPCIQCMRVNRSALQCGAENIQVDKSRHCDGTLLQAAQWSFQPAPISPQAPQAPGAHSPRPGQAVWVPMNVANHKRSDQQSNPSISVFIVANHVLGNRALALLPGFVVVPVYENNIPNHGAHFSYLTRAGIRVPIPSGRILARISENRVMMTAPHPNSTSRTFVVRTINRITAALPDQFPATGHNRPAPYSTPHHVDLRCILANALGQGGFDNSCYELICFFPNHYKWYNFALTLDNYGWRYSTLAAFICWSRLLRGREVIHPNSVGHHFREARKTINLANPPPPHTYGPSTWRSHSGALTDFLLTDLALGVAIECWPQGSDRRELAQCIECALNHQDRRLRLSQAIALSHQLGFVMNCHPKNLTPNDYNICLNRFHDAFRAYVTNVVNPFAAFHSLPRLH</sequence>
<evidence type="ECO:0000256" key="1">
    <source>
        <dbReference type="ARBA" id="ARBA00023242"/>
    </source>
</evidence>
<dbReference type="PROSITE" id="PS50048">
    <property type="entry name" value="ZN2_CY6_FUNGAL_2"/>
    <property type="match status" value="1"/>
</dbReference>
<accession>A0A8E2JRD4</accession>
<gene>
    <name evidence="4" type="ORF">AOQ84DRAFT_223435</name>
</gene>
<evidence type="ECO:0000259" key="3">
    <source>
        <dbReference type="PROSITE" id="PS50048"/>
    </source>
</evidence>
<evidence type="ECO:0000256" key="2">
    <source>
        <dbReference type="SAM" id="MobiDB-lite"/>
    </source>
</evidence>
<proteinExistence type="predicted"/>
<evidence type="ECO:0000313" key="5">
    <source>
        <dbReference type="Proteomes" id="UP000250140"/>
    </source>
</evidence>
<dbReference type="InterPro" id="IPR001138">
    <property type="entry name" value="Zn2Cys6_DnaBD"/>
</dbReference>
<feature type="domain" description="Zn(2)-C6 fungal-type" evidence="3">
    <location>
        <begin position="183"/>
        <end position="213"/>
    </location>
</feature>
<reference evidence="4 5" key="1">
    <citation type="journal article" date="2016" name="Nat. Commun.">
        <title>Ectomycorrhizal ecology is imprinted in the genome of the dominant symbiotic fungus Cenococcum geophilum.</title>
        <authorList>
            <consortium name="DOE Joint Genome Institute"/>
            <person name="Peter M."/>
            <person name="Kohler A."/>
            <person name="Ohm R.A."/>
            <person name="Kuo A."/>
            <person name="Krutzmann J."/>
            <person name="Morin E."/>
            <person name="Arend M."/>
            <person name="Barry K.W."/>
            <person name="Binder M."/>
            <person name="Choi C."/>
            <person name="Clum A."/>
            <person name="Copeland A."/>
            <person name="Grisel N."/>
            <person name="Haridas S."/>
            <person name="Kipfer T."/>
            <person name="LaButti K."/>
            <person name="Lindquist E."/>
            <person name="Lipzen A."/>
            <person name="Maire R."/>
            <person name="Meier B."/>
            <person name="Mihaltcheva S."/>
            <person name="Molinier V."/>
            <person name="Murat C."/>
            <person name="Poggeler S."/>
            <person name="Quandt C.A."/>
            <person name="Sperisen C."/>
            <person name="Tritt A."/>
            <person name="Tisserant E."/>
            <person name="Crous P.W."/>
            <person name="Henrissat B."/>
            <person name="Nehls U."/>
            <person name="Egli S."/>
            <person name="Spatafora J.W."/>
            <person name="Grigoriev I.V."/>
            <person name="Martin F.M."/>
        </authorList>
    </citation>
    <scope>NUCLEOTIDE SEQUENCE [LARGE SCALE GENOMIC DNA]</scope>
    <source>
        <strain evidence="4 5">CBS 207.34</strain>
    </source>
</reference>
<dbReference type="AlphaFoldDB" id="A0A8E2JRD4"/>
<evidence type="ECO:0000313" key="4">
    <source>
        <dbReference type="EMBL" id="OCL06830.1"/>
    </source>
</evidence>
<name>A0A8E2JRD4_9PEZI</name>
<dbReference type="OrthoDB" id="10651058at2759"/>
<dbReference type="GO" id="GO:0008270">
    <property type="term" value="F:zinc ion binding"/>
    <property type="evidence" value="ECO:0007669"/>
    <property type="project" value="InterPro"/>
</dbReference>
<dbReference type="GO" id="GO:0000981">
    <property type="term" value="F:DNA-binding transcription factor activity, RNA polymerase II-specific"/>
    <property type="evidence" value="ECO:0007669"/>
    <property type="project" value="InterPro"/>
</dbReference>
<keyword evidence="1" id="KW-0539">Nucleus</keyword>
<keyword evidence="5" id="KW-1185">Reference proteome</keyword>
<dbReference type="Proteomes" id="UP000250140">
    <property type="component" value="Unassembled WGS sequence"/>
</dbReference>
<protein>
    <recommendedName>
        <fullName evidence="3">Zn(2)-C6 fungal-type domain-containing protein</fullName>
    </recommendedName>
</protein>
<organism evidence="4 5">
    <name type="scientific">Glonium stellatum</name>
    <dbReference type="NCBI Taxonomy" id="574774"/>
    <lineage>
        <taxon>Eukaryota</taxon>
        <taxon>Fungi</taxon>
        <taxon>Dikarya</taxon>
        <taxon>Ascomycota</taxon>
        <taxon>Pezizomycotina</taxon>
        <taxon>Dothideomycetes</taxon>
        <taxon>Pleosporomycetidae</taxon>
        <taxon>Gloniales</taxon>
        <taxon>Gloniaceae</taxon>
        <taxon>Glonium</taxon>
    </lineage>
</organism>